<dbReference type="Pfam" id="PF22669">
    <property type="entry name" value="Exo_endo_phos2"/>
    <property type="match status" value="1"/>
</dbReference>
<organism evidence="3">
    <name type="scientific">Pyricularia oryzae (strain Y34)</name>
    <name type="common">Rice blast fungus</name>
    <name type="synonym">Magnaporthe oryzae</name>
    <dbReference type="NCBI Taxonomy" id="1143189"/>
    <lineage>
        <taxon>Eukaryota</taxon>
        <taxon>Fungi</taxon>
        <taxon>Dikarya</taxon>
        <taxon>Ascomycota</taxon>
        <taxon>Pezizomycotina</taxon>
        <taxon>Sordariomycetes</taxon>
        <taxon>Sordariomycetidae</taxon>
        <taxon>Magnaporthales</taxon>
        <taxon>Pyriculariaceae</taxon>
        <taxon>Pyricularia</taxon>
    </lineage>
</organism>
<dbReference type="GO" id="GO:0016791">
    <property type="term" value="F:phosphatase activity"/>
    <property type="evidence" value="ECO:0007669"/>
    <property type="project" value="InterPro"/>
</dbReference>
<dbReference type="InterPro" id="IPR036404">
    <property type="entry name" value="Jacalin-like_lectin_dom_sf"/>
</dbReference>
<evidence type="ECO:0000313" key="3">
    <source>
        <dbReference type="EMBL" id="ELQ41953.1"/>
    </source>
</evidence>
<dbReference type="InterPro" id="IPR001229">
    <property type="entry name" value="Jacalin-like_lectin_dom"/>
</dbReference>
<dbReference type="Gene3D" id="3.60.10.10">
    <property type="entry name" value="Endonuclease/exonuclease/phosphatase"/>
    <property type="match status" value="1"/>
</dbReference>
<dbReference type="GO" id="GO:0005737">
    <property type="term" value="C:cytoplasm"/>
    <property type="evidence" value="ECO:0007669"/>
    <property type="project" value="TreeGrafter"/>
</dbReference>
<name>A0AA97P4N6_PYRO3</name>
<feature type="region of interest" description="Disordered" evidence="1">
    <location>
        <begin position="1"/>
        <end position="30"/>
    </location>
</feature>
<dbReference type="PANTHER" id="PTHR13847:SF284">
    <property type="entry name" value="FAD DEPENDENT OXIDOREDUCTASE DOMAIN-CONTAINING PROTEIN"/>
    <property type="match status" value="1"/>
</dbReference>
<dbReference type="CDD" id="cd09615">
    <property type="entry name" value="Jacalin_EEP"/>
    <property type="match status" value="1"/>
</dbReference>
<dbReference type="InterPro" id="IPR036188">
    <property type="entry name" value="FAD/NAD-bd_sf"/>
</dbReference>
<dbReference type="Pfam" id="PF01266">
    <property type="entry name" value="DAO"/>
    <property type="match status" value="1"/>
</dbReference>
<dbReference type="GO" id="GO:0046856">
    <property type="term" value="P:phosphatidylinositol dephosphorylation"/>
    <property type="evidence" value="ECO:0007669"/>
    <property type="project" value="InterPro"/>
</dbReference>
<protein>
    <submittedName>
        <fullName evidence="3">FAD dependent oxidoreductase superfamily protein</fullName>
    </submittedName>
</protein>
<accession>A0AA97P4N6</accession>
<dbReference type="PANTHER" id="PTHR13847">
    <property type="entry name" value="SARCOSINE DEHYDROGENASE-RELATED"/>
    <property type="match status" value="1"/>
</dbReference>
<dbReference type="InterPro" id="IPR006076">
    <property type="entry name" value="FAD-dep_OxRdtase"/>
</dbReference>
<reference evidence="3" key="1">
    <citation type="journal article" date="2012" name="PLoS Genet.">
        <title>Comparative analysis of the genomes of two field isolates of the rice blast fungus Magnaporthe oryzae.</title>
        <authorList>
            <person name="Xue M."/>
            <person name="Yang J."/>
            <person name="Li Z."/>
            <person name="Hu S."/>
            <person name="Yao N."/>
            <person name="Dean R.A."/>
            <person name="Zhao W."/>
            <person name="Shen M."/>
            <person name="Zhang H."/>
            <person name="Li C."/>
            <person name="Liu L."/>
            <person name="Cao L."/>
            <person name="Xu X."/>
            <person name="Xing Y."/>
            <person name="Hsiang T."/>
            <person name="Zhang Z."/>
            <person name="Xu J.R."/>
            <person name="Peng Y.L."/>
        </authorList>
    </citation>
    <scope>NUCLEOTIDE SEQUENCE</scope>
    <source>
        <strain evidence="3">Y34</strain>
    </source>
</reference>
<dbReference type="Gene3D" id="3.50.50.60">
    <property type="entry name" value="FAD/NAD(P)-binding domain"/>
    <property type="match status" value="1"/>
</dbReference>
<proteinExistence type="predicted"/>
<dbReference type="SUPFAM" id="SSF51905">
    <property type="entry name" value="FAD/NAD(P)-binding domain"/>
    <property type="match status" value="1"/>
</dbReference>
<dbReference type="SUPFAM" id="SSF56219">
    <property type="entry name" value="DNase I-like"/>
    <property type="match status" value="1"/>
</dbReference>
<evidence type="ECO:0000256" key="1">
    <source>
        <dbReference type="SAM" id="MobiDB-lite"/>
    </source>
</evidence>
<sequence>MGGGNNPPGFPHSNPTVSYWQDPPHKIANHRSTETIPDQTWEYVIVGSGVSGAATAFKLLSRDPSLKVVMLEARTAASGASGRNGGHCRPGWWSHFQLYATAFGVDEALKFEALEEGTVQDIADFVREHEVDNDFQDLETADIFVTAEGWEEAMAKLEFREEVRRKTAGDRGSQVKKTVLHKEEARRRLGMPDAQGAIVYPAHAQNPYLLVCRMLELAMEKGLNLQTNTPALAVKQDDGGVWTVDTDRGTVRARNVVLATNAYSNSLHAGLAGTKFLIPARSQVAALRPGKSMDPNFLFGHSGGPCDVPTGDYFMTAPRGSRGEGDVLWGGGRSVSETSEVGITDDSTVNEHVASYLHRAPGIFYGADKWGRDGDGEGGDGVVRDWTGITCYTPDTLPLVGAAPGEPGLWMTIGMNGHGMAMAFRCAEALVQTMLSGKGADMPDWFPKCMRLERAWEKPKLNVRTAWFAELMGLVDCRLVLGIGYDRLGRRSADYAIASISWAYDMQYGMVMSQCVVSLGDAKVPLGYDRYEQPQTPFKMRFGISSWAMPAVALAAVGGAVAQATSGSLNILTLNVAGLPPILNGNDVPGDKATNSRNIGGKLSQYGYDLVHLQEDFNFHAYIYETNKHPFRTATSGGVPFGSGLNSVSNYDWIDFERVKWNVCENASGADCLTPKGFTFMRLRVAEGVYVDCYNLHADAGSLEADMKARNANLRQVSDAIKERSEGNAVLVFGDTNSRYTRIPDGITVFRLQNGMTDPWVELIRGGVEPTQESLCSNPSTTNSCETVDKVFYRSSPTVSLKAKEWSYASTKFLQDNGDLLSDHNPIAVNFDWAVGASLRKSDEFGGPHGTFFSDVPALAAKGRVPKVSAIQFRGANRLDWVSVTLADGSSTAHGGSGGKASDLALAASEFWTGATLCRGQRSGLTRNFYIKATTSTGRTVESGTTTGDCQNFTAPAGWQIVGFAGRKGDELDRLSFVYAPQ</sequence>
<dbReference type="InterPro" id="IPR000300">
    <property type="entry name" value="IPPc"/>
</dbReference>
<evidence type="ECO:0000259" key="2">
    <source>
        <dbReference type="PROSITE" id="PS51752"/>
    </source>
</evidence>
<dbReference type="Pfam" id="PF01419">
    <property type="entry name" value="Jacalin"/>
    <property type="match status" value="1"/>
</dbReference>
<dbReference type="SMART" id="SM00915">
    <property type="entry name" value="Jacalin"/>
    <property type="match status" value="1"/>
</dbReference>
<dbReference type="EMBL" id="JH793454">
    <property type="protein sequence ID" value="ELQ41953.1"/>
    <property type="molecule type" value="Genomic_DNA"/>
</dbReference>
<dbReference type="Gene3D" id="3.30.9.10">
    <property type="entry name" value="D-Amino Acid Oxidase, subunit A, domain 2"/>
    <property type="match status" value="1"/>
</dbReference>
<dbReference type="Proteomes" id="UP000011086">
    <property type="component" value="Unassembled WGS sequence"/>
</dbReference>
<dbReference type="SUPFAM" id="SSF51101">
    <property type="entry name" value="Mannose-binding lectins"/>
    <property type="match status" value="1"/>
</dbReference>
<dbReference type="PROSITE" id="PS51752">
    <property type="entry name" value="JACALIN_LECTIN"/>
    <property type="match status" value="1"/>
</dbReference>
<dbReference type="AlphaFoldDB" id="A0AA97P4N6"/>
<gene>
    <name evidence="3" type="ORF">OOU_Y34scaffold00245g4</name>
</gene>
<dbReference type="Gene3D" id="2.100.10.30">
    <property type="entry name" value="Jacalin-like lectin domain"/>
    <property type="match status" value="1"/>
</dbReference>
<dbReference type="InterPro" id="IPR036691">
    <property type="entry name" value="Endo/exonu/phosph_ase_sf"/>
</dbReference>
<feature type="domain" description="Jacalin-type lectin" evidence="2">
    <location>
        <begin position="839"/>
        <end position="981"/>
    </location>
</feature>